<organism evidence="1">
    <name type="scientific">termite gut metagenome</name>
    <dbReference type="NCBI Taxonomy" id="433724"/>
    <lineage>
        <taxon>unclassified sequences</taxon>
        <taxon>metagenomes</taxon>
        <taxon>organismal metagenomes</taxon>
    </lineage>
</organism>
<feature type="non-terminal residue" evidence="1">
    <location>
        <position position="1"/>
    </location>
</feature>
<evidence type="ECO:0008006" key="2">
    <source>
        <dbReference type="Google" id="ProtNLM"/>
    </source>
</evidence>
<dbReference type="SUPFAM" id="SSF51735">
    <property type="entry name" value="NAD(P)-binding Rossmann-fold domains"/>
    <property type="match status" value="1"/>
</dbReference>
<name>A0A5J4PF24_9ZZZZ</name>
<proteinExistence type="predicted"/>
<comment type="caution">
    <text evidence="1">The sequence shown here is derived from an EMBL/GenBank/DDBJ whole genome shotgun (WGS) entry which is preliminary data.</text>
</comment>
<evidence type="ECO:0000313" key="1">
    <source>
        <dbReference type="EMBL" id="KAA6308086.1"/>
    </source>
</evidence>
<accession>A0A5J4PF24</accession>
<dbReference type="Gene3D" id="3.40.50.720">
    <property type="entry name" value="NAD(P)-binding Rossmann-like Domain"/>
    <property type="match status" value="1"/>
</dbReference>
<reference evidence="1" key="1">
    <citation type="submission" date="2019-03" db="EMBL/GenBank/DDBJ databases">
        <title>Single cell metagenomics reveals metabolic interactions within the superorganism composed of flagellate Streblomastix strix and complex community of Bacteroidetes bacteria on its surface.</title>
        <authorList>
            <person name="Treitli S.C."/>
            <person name="Kolisko M."/>
            <person name="Husnik F."/>
            <person name="Keeling P."/>
            <person name="Hampl V."/>
        </authorList>
    </citation>
    <scope>NUCLEOTIDE SEQUENCE</scope>
    <source>
        <strain evidence="1">STM</strain>
    </source>
</reference>
<protein>
    <recommendedName>
        <fullName evidence="2">UDP-glucose 4-epimerase</fullName>
    </recommendedName>
</protein>
<dbReference type="InterPro" id="IPR036291">
    <property type="entry name" value="NAD(P)-bd_dom_sf"/>
</dbReference>
<sequence length="129" mass="15079">FIYVKDVVKAIFLGIDKSVSRKTYLISDGEIYRSRTFSNLLQKEMDTSFVIHIKCPLFVLKAISLLADFRAVLFKKNSTLNSDKYRIMKQRNWLCDITPAIRELGFIADYNLEKGVKETVAWYKKEGWL</sequence>
<gene>
    <name evidence="1" type="ORF">EZS27_040237</name>
</gene>
<dbReference type="AlphaFoldDB" id="A0A5J4PF24"/>
<dbReference type="EMBL" id="SNRY01008714">
    <property type="protein sequence ID" value="KAA6308086.1"/>
    <property type="molecule type" value="Genomic_DNA"/>
</dbReference>